<reference evidence="2 3" key="1">
    <citation type="journal article" date="2006" name="Science">
        <title>The genome of black cottonwood, Populus trichocarpa (Torr. &amp; Gray).</title>
        <authorList>
            <person name="Tuskan G.A."/>
            <person name="Difazio S."/>
            <person name="Jansson S."/>
            <person name="Bohlmann J."/>
            <person name="Grigoriev I."/>
            <person name="Hellsten U."/>
            <person name="Putnam N."/>
            <person name="Ralph S."/>
            <person name="Rombauts S."/>
            <person name="Salamov A."/>
            <person name="Schein J."/>
            <person name="Sterck L."/>
            <person name="Aerts A."/>
            <person name="Bhalerao R.R."/>
            <person name="Bhalerao R.P."/>
            <person name="Blaudez D."/>
            <person name="Boerjan W."/>
            <person name="Brun A."/>
            <person name="Brunner A."/>
            <person name="Busov V."/>
            <person name="Campbell M."/>
            <person name="Carlson J."/>
            <person name="Chalot M."/>
            <person name="Chapman J."/>
            <person name="Chen G.L."/>
            <person name="Cooper D."/>
            <person name="Coutinho P.M."/>
            <person name="Couturier J."/>
            <person name="Covert S."/>
            <person name="Cronk Q."/>
            <person name="Cunningham R."/>
            <person name="Davis J."/>
            <person name="Degroeve S."/>
            <person name="Dejardin A."/>
            <person name="Depamphilis C."/>
            <person name="Detter J."/>
            <person name="Dirks B."/>
            <person name="Dubchak I."/>
            <person name="Duplessis S."/>
            <person name="Ehlting J."/>
            <person name="Ellis B."/>
            <person name="Gendler K."/>
            <person name="Goodstein D."/>
            <person name="Gribskov M."/>
            <person name="Grimwood J."/>
            <person name="Groover A."/>
            <person name="Gunter L."/>
            <person name="Hamberger B."/>
            <person name="Heinze B."/>
            <person name="Helariutta Y."/>
            <person name="Henrissat B."/>
            <person name="Holligan D."/>
            <person name="Holt R."/>
            <person name="Huang W."/>
            <person name="Islam-Faridi N."/>
            <person name="Jones S."/>
            <person name="Jones-Rhoades M."/>
            <person name="Jorgensen R."/>
            <person name="Joshi C."/>
            <person name="Kangasjarvi J."/>
            <person name="Karlsson J."/>
            <person name="Kelleher C."/>
            <person name="Kirkpatrick R."/>
            <person name="Kirst M."/>
            <person name="Kohler A."/>
            <person name="Kalluri U."/>
            <person name="Larimer F."/>
            <person name="Leebens-Mack J."/>
            <person name="Leple J.C."/>
            <person name="Locascio P."/>
            <person name="Lou Y."/>
            <person name="Lucas S."/>
            <person name="Martin F."/>
            <person name="Montanini B."/>
            <person name="Napoli C."/>
            <person name="Nelson D.R."/>
            <person name="Nelson C."/>
            <person name="Nieminen K."/>
            <person name="Nilsson O."/>
            <person name="Pereda V."/>
            <person name="Peter G."/>
            <person name="Philippe R."/>
            <person name="Pilate G."/>
            <person name="Poliakov A."/>
            <person name="Razumovskaya J."/>
            <person name="Richardson P."/>
            <person name="Rinaldi C."/>
            <person name="Ritland K."/>
            <person name="Rouze P."/>
            <person name="Ryaboy D."/>
            <person name="Schmutz J."/>
            <person name="Schrader J."/>
            <person name="Segerman B."/>
            <person name="Shin H."/>
            <person name="Siddiqui A."/>
            <person name="Sterky F."/>
            <person name="Terry A."/>
            <person name="Tsai C.J."/>
            <person name="Uberbacher E."/>
            <person name="Unneberg P."/>
            <person name="Vahala J."/>
            <person name="Wall K."/>
            <person name="Wessler S."/>
            <person name="Yang G."/>
            <person name="Yin T."/>
            <person name="Douglas C."/>
            <person name="Marra M."/>
            <person name="Sandberg G."/>
            <person name="Van de Peer Y."/>
            <person name="Rokhsar D."/>
        </authorList>
    </citation>
    <scope>NUCLEOTIDE SEQUENCE [LARGE SCALE GENOMIC DNA]</scope>
    <source>
        <strain evidence="3">cv. Nisqually</strain>
    </source>
</reference>
<dbReference type="InParanoid" id="A0A2K2ANB5"/>
<dbReference type="Proteomes" id="UP000006729">
    <property type="component" value="Chromosome 4"/>
</dbReference>
<proteinExistence type="predicted"/>
<evidence type="ECO:0000313" key="3">
    <source>
        <dbReference type="Proteomes" id="UP000006729"/>
    </source>
</evidence>
<dbReference type="AlphaFoldDB" id="A0A2K2ANB5"/>
<keyword evidence="1" id="KW-1133">Transmembrane helix</keyword>
<gene>
    <name evidence="2" type="ORF">POPTR_004G011900</name>
</gene>
<protein>
    <submittedName>
        <fullName evidence="2">Uncharacterized protein</fullName>
    </submittedName>
</protein>
<evidence type="ECO:0000256" key="1">
    <source>
        <dbReference type="SAM" id="Phobius"/>
    </source>
</evidence>
<keyword evidence="1" id="KW-0812">Transmembrane</keyword>
<evidence type="ECO:0000313" key="2">
    <source>
        <dbReference type="EMBL" id="PNT39019.1"/>
    </source>
</evidence>
<organism evidence="2 3">
    <name type="scientific">Populus trichocarpa</name>
    <name type="common">Western balsam poplar</name>
    <name type="synonym">Populus balsamifera subsp. trichocarpa</name>
    <dbReference type="NCBI Taxonomy" id="3694"/>
    <lineage>
        <taxon>Eukaryota</taxon>
        <taxon>Viridiplantae</taxon>
        <taxon>Streptophyta</taxon>
        <taxon>Embryophyta</taxon>
        <taxon>Tracheophyta</taxon>
        <taxon>Spermatophyta</taxon>
        <taxon>Magnoliopsida</taxon>
        <taxon>eudicotyledons</taxon>
        <taxon>Gunneridae</taxon>
        <taxon>Pentapetalae</taxon>
        <taxon>rosids</taxon>
        <taxon>fabids</taxon>
        <taxon>Malpighiales</taxon>
        <taxon>Salicaceae</taxon>
        <taxon>Saliceae</taxon>
        <taxon>Populus</taxon>
    </lineage>
</organism>
<sequence length="67" mass="7471">MIDLENDLLQTGSLYFPVAVCLSFSVVLYMAGTSTYKRGLERARMKVSTFKVEVMRGIGNSTLARFS</sequence>
<keyword evidence="1" id="KW-0472">Membrane</keyword>
<name>A0A2K2ANB5_POPTR</name>
<accession>A0A2K2ANB5</accession>
<keyword evidence="3" id="KW-1185">Reference proteome</keyword>
<dbReference type="EMBL" id="CM009293">
    <property type="protein sequence ID" value="PNT39019.1"/>
    <property type="molecule type" value="Genomic_DNA"/>
</dbReference>
<feature type="transmembrane region" description="Helical" evidence="1">
    <location>
        <begin position="14"/>
        <end position="36"/>
    </location>
</feature>